<comment type="caution">
    <text evidence="1">The sequence shown here is derived from an EMBL/GenBank/DDBJ whole genome shotgun (WGS) entry which is preliminary data.</text>
</comment>
<dbReference type="Pfam" id="PF06945">
    <property type="entry name" value="DUF1289"/>
    <property type="match status" value="1"/>
</dbReference>
<reference evidence="2" key="1">
    <citation type="submission" date="2018-09" db="EMBL/GenBank/DDBJ databases">
        <authorList>
            <person name="Tuo L."/>
        </authorList>
    </citation>
    <scope>NUCLEOTIDE SEQUENCE [LARGE SCALE GENOMIC DNA]</scope>
    <source>
        <strain evidence="2">M2BS4Y-1</strain>
    </source>
</reference>
<dbReference type="AlphaFoldDB" id="A0A3A1WJL3"/>
<sequence length="97" mass="11029">MAKTFAKAPSPCISVCKFRIEGQCIGCRMTKPEKKRFKKLEGKGEKRAFLAMLSARLQAAGRYGYWSRLYRRRCEKKGRPCPLDKLEAGLDKGREAA</sequence>
<keyword evidence="2" id="KW-1185">Reference proteome</keyword>
<dbReference type="EMBL" id="QYRN01000008">
    <property type="protein sequence ID" value="RIX99214.1"/>
    <property type="molecule type" value="Genomic_DNA"/>
</dbReference>
<accession>A0A3A1WJL3</accession>
<evidence type="ECO:0000313" key="1">
    <source>
        <dbReference type="EMBL" id="RIX99214.1"/>
    </source>
</evidence>
<organism evidence="1 2">
    <name type="scientific">Aureimonas flava</name>
    <dbReference type="NCBI Taxonomy" id="2320271"/>
    <lineage>
        <taxon>Bacteria</taxon>
        <taxon>Pseudomonadati</taxon>
        <taxon>Pseudomonadota</taxon>
        <taxon>Alphaproteobacteria</taxon>
        <taxon>Hyphomicrobiales</taxon>
        <taxon>Aurantimonadaceae</taxon>
        <taxon>Aureimonas</taxon>
    </lineage>
</organism>
<dbReference type="RefSeq" id="WP_119541016.1">
    <property type="nucleotide sequence ID" value="NZ_QYRN01000008.1"/>
</dbReference>
<dbReference type="Proteomes" id="UP000265750">
    <property type="component" value="Unassembled WGS sequence"/>
</dbReference>
<gene>
    <name evidence="1" type="ORF">D3218_15720</name>
</gene>
<name>A0A3A1WJL3_9HYPH</name>
<proteinExistence type="predicted"/>
<evidence type="ECO:0000313" key="2">
    <source>
        <dbReference type="Proteomes" id="UP000265750"/>
    </source>
</evidence>
<protein>
    <submittedName>
        <fullName evidence="1">DUF1289 domain-containing protein</fullName>
    </submittedName>
</protein>
<dbReference type="InterPro" id="IPR010710">
    <property type="entry name" value="DUF1289"/>
</dbReference>
<dbReference type="OrthoDB" id="7906652at2"/>